<evidence type="ECO:0000313" key="1">
    <source>
        <dbReference type="EMBL" id="HHO73883.1"/>
    </source>
</evidence>
<reference evidence="1" key="1">
    <citation type="journal article" date="2020" name="mSystems">
        <title>Genome- and Community-Level Interaction Insights into Carbon Utilization and Element Cycling Functions of Hydrothermarchaeota in Hydrothermal Sediment.</title>
        <authorList>
            <person name="Zhou Z."/>
            <person name="Liu Y."/>
            <person name="Xu W."/>
            <person name="Pan J."/>
            <person name="Luo Z.H."/>
            <person name="Li M."/>
        </authorList>
    </citation>
    <scope>NUCLEOTIDE SEQUENCE [LARGE SCALE GENOMIC DNA]</scope>
    <source>
        <strain evidence="1">SpSt-114</strain>
    </source>
</reference>
<dbReference type="SUPFAM" id="SSF48208">
    <property type="entry name" value="Six-hairpin glycosidases"/>
    <property type="match status" value="1"/>
</dbReference>
<dbReference type="GO" id="GO:0005975">
    <property type="term" value="P:carbohydrate metabolic process"/>
    <property type="evidence" value="ECO:0007669"/>
    <property type="project" value="InterPro"/>
</dbReference>
<sequence length="257" mass="30267">MTFSFSHPVLDILNNHYIVPYFVNLTAIDLLPYDPERVKRYIDWYLRHLNYPDMYGLTGTIYDYYITETSEVPAYTYDSADSYAATFLFLVFLYTEITDDYQLIRDNLQKLKDIAYVIAYLQDTDGLTKALPHLNLKYLVDNIESVCGLRAFSFLLRKLKDSDWNYYFMISHSVESSVMRNLVQGEQIAWAKLDDELFIANDSTVYPDIYAKAVLYAFVGKPITGEWLGKFDYFQKTAIKMVKMCRRYNRYWKTSSP</sequence>
<organism evidence="1">
    <name type="scientific">Thermocrinis ruber</name>
    <dbReference type="NCBI Taxonomy" id="75906"/>
    <lineage>
        <taxon>Bacteria</taxon>
        <taxon>Pseudomonadati</taxon>
        <taxon>Aquificota</taxon>
        <taxon>Aquificia</taxon>
        <taxon>Aquificales</taxon>
        <taxon>Aquificaceae</taxon>
        <taxon>Thermocrinis</taxon>
    </lineage>
</organism>
<accession>A0A7C5SWY3</accession>
<name>A0A7C5SWY3_9AQUI</name>
<dbReference type="InterPro" id="IPR008928">
    <property type="entry name" value="6-hairpin_glycosidase_sf"/>
</dbReference>
<protein>
    <submittedName>
        <fullName evidence="1">Uncharacterized protein</fullName>
    </submittedName>
</protein>
<gene>
    <name evidence="1" type="ORF">ENN04_04510</name>
</gene>
<dbReference type="AlphaFoldDB" id="A0A7C5SWY3"/>
<comment type="caution">
    <text evidence="1">The sequence shown here is derived from an EMBL/GenBank/DDBJ whole genome shotgun (WGS) entry which is preliminary data.</text>
</comment>
<proteinExistence type="predicted"/>
<dbReference type="EMBL" id="DSAC01000052">
    <property type="protein sequence ID" value="HHO73883.1"/>
    <property type="molecule type" value="Genomic_DNA"/>
</dbReference>